<dbReference type="SUPFAM" id="SSF53098">
    <property type="entry name" value="Ribonuclease H-like"/>
    <property type="match status" value="1"/>
</dbReference>
<dbReference type="InterPro" id="IPR038721">
    <property type="entry name" value="IS701-like_DDE_dom"/>
</dbReference>
<organism evidence="2 3">
    <name type="scientific">Pontibacter rugosus</name>
    <dbReference type="NCBI Taxonomy" id="1745966"/>
    <lineage>
        <taxon>Bacteria</taxon>
        <taxon>Pseudomonadati</taxon>
        <taxon>Bacteroidota</taxon>
        <taxon>Cytophagia</taxon>
        <taxon>Cytophagales</taxon>
        <taxon>Hymenobacteraceae</taxon>
        <taxon>Pontibacter</taxon>
    </lineage>
</organism>
<dbReference type="InterPro" id="IPR012337">
    <property type="entry name" value="RNaseH-like_sf"/>
</dbReference>
<evidence type="ECO:0000259" key="1">
    <source>
        <dbReference type="Pfam" id="PF13546"/>
    </source>
</evidence>
<accession>A0ABW3SV72</accession>
<reference evidence="3" key="1">
    <citation type="journal article" date="2019" name="Int. J. Syst. Evol. Microbiol.">
        <title>The Global Catalogue of Microorganisms (GCM) 10K type strain sequencing project: providing services to taxonomists for standard genome sequencing and annotation.</title>
        <authorList>
            <consortium name="The Broad Institute Genomics Platform"/>
            <consortium name="The Broad Institute Genome Sequencing Center for Infectious Disease"/>
            <person name="Wu L."/>
            <person name="Ma J."/>
        </authorList>
    </citation>
    <scope>NUCLEOTIDE SEQUENCE [LARGE SCALE GENOMIC DNA]</scope>
    <source>
        <strain evidence="3">JCM 31319</strain>
    </source>
</reference>
<evidence type="ECO:0000313" key="3">
    <source>
        <dbReference type="Proteomes" id="UP001597094"/>
    </source>
</evidence>
<sequence>MIAYSSLFSKPVFVHARLLLAGAILAPGKRTVTSALRVLGLSEETKFHKYHRVLSLARWCALEGAHVLLGQLLAAFLAAGPVVVGIDETIERRWGSKINKRGIYRDSARSSRAHFVKCSGLRWISLMLLLPMSWAGRVWALPFLTVLAPSERYAQEARKRHKKITDWARQMLLQLKRWLPERQVIAVGDSSYAVMELLAAVRSHVTFITRLRLDAALYEPAPARVPGKPGRSRKKGERLPSLQEVLKCAATKWQKVKLTNWYGHGEKEMEIATGTAVWYHSGKPVVPLRWVLLGDPEGKLTPVALLSTDLELPAETIVLYFARRWSVEVTLEETRAHIGVETQRQWSDKAIERTTPVLLGLFSIVTLLAERLQKQGMLLVDTAAWHKKEKPTFSDAIAAVRRLLWQKIDFSTSDKQTEMVKIPKPLLQHFQHMLANAA</sequence>
<name>A0ABW3SV72_9BACT</name>
<evidence type="ECO:0000313" key="2">
    <source>
        <dbReference type="EMBL" id="MFD1188824.1"/>
    </source>
</evidence>
<protein>
    <submittedName>
        <fullName evidence="2">Transposase</fullName>
    </submittedName>
</protein>
<keyword evidence="3" id="KW-1185">Reference proteome</keyword>
<dbReference type="Pfam" id="PF13546">
    <property type="entry name" value="DDE_5"/>
    <property type="match status" value="1"/>
</dbReference>
<comment type="caution">
    <text evidence="2">The sequence shown here is derived from an EMBL/GenBank/DDBJ whole genome shotgun (WGS) entry which is preliminary data.</text>
</comment>
<gene>
    <name evidence="2" type="ORF">ACFQ2O_21625</name>
</gene>
<feature type="domain" description="Transposase IS701-like DDE" evidence="1">
    <location>
        <begin position="15"/>
        <end position="258"/>
    </location>
</feature>
<dbReference type="Proteomes" id="UP001597094">
    <property type="component" value="Unassembled WGS sequence"/>
</dbReference>
<proteinExistence type="predicted"/>
<dbReference type="EMBL" id="JBHTLD010000412">
    <property type="protein sequence ID" value="MFD1188824.1"/>
    <property type="molecule type" value="Genomic_DNA"/>
</dbReference>